<dbReference type="Pfam" id="PF07715">
    <property type="entry name" value="Plug"/>
    <property type="match status" value="1"/>
</dbReference>
<dbReference type="SUPFAM" id="SSF56935">
    <property type="entry name" value="Porins"/>
    <property type="match status" value="1"/>
</dbReference>
<name>A0A382E125_9ZZZZ</name>
<evidence type="ECO:0000256" key="1">
    <source>
        <dbReference type="ARBA" id="ARBA00004571"/>
    </source>
</evidence>
<dbReference type="EMBL" id="UINC01041785">
    <property type="protein sequence ID" value="SVB43537.1"/>
    <property type="molecule type" value="Genomic_DNA"/>
</dbReference>
<evidence type="ECO:0000256" key="2">
    <source>
        <dbReference type="ARBA" id="ARBA00022448"/>
    </source>
</evidence>
<dbReference type="InterPro" id="IPR000531">
    <property type="entry name" value="Beta-barrel_TonB"/>
</dbReference>
<evidence type="ECO:0000256" key="6">
    <source>
        <dbReference type="ARBA" id="ARBA00023065"/>
    </source>
</evidence>
<evidence type="ECO:0000256" key="3">
    <source>
        <dbReference type="ARBA" id="ARBA00022496"/>
    </source>
</evidence>
<dbReference type="PANTHER" id="PTHR32552:SF81">
    <property type="entry name" value="TONB-DEPENDENT OUTER MEMBRANE RECEPTOR"/>
    <property type="match status" value="1"/>
</dbReference>
<dbReference type="Pfam" id="PF00593">
    <property type="entry name" value="TonB_dep_Rec_b-barrel"/>
    <property type="match status" value="1"/>
</dbReference>
<evidence type="ECO:0000256" key="8">
    <source>
        <dbReference type="ARBA" id="ARBA00023136"/>
    </source>
</evidence>
<feature type="domain" description="TonB-dependent receptor plug" evidence="11">
    <location>
        <begin position="2"/>
        <end position="30"/>
    </location>
</feature>
<evidence type="ECO:0000256" key="9">
    <source>
        <dbReference type="ARBA" id="ARBA00023237"/>
    </source>
</evidence>
<dbReference type="Gene3D" id="2.40.170.20">
    <property type="entry name" value="TonB-dependent receptor, beta-barrel domain"/>
    <property type="match status" value="1"/>
</dbReference>
<proteinExistence type="predicted"/>
<keyword evidence="2" id="KW-0813">Transport</keyword>
<evidence type="ECO:0000256" key="7">
    <source>
        <dbReference type="ARBA" id="ARBA00023077"/>
    </source>
</evidence>
<reference evidence="12" key="1">
    <citation type="submission" date="2018-05" db="EMBL/GenBank/DDBJ databases">
        <authorList>
            <person name="Lanie J.A."/>
            <person name="Ng W.-L."/>
            <person name="Kazmierczak K.M."/>
            <person name="Andrzejewski T.M."/>
            <person name="Davidsen T.M."/>
            <person name="Wayne K.J."/>
            <person name="Tettelin H."/>
            <person name="Glass J.I."/>
            <person name="Rusch D."/>
            <person name="Podicherti R."/>
            <person name="Tsui H.-C.T."/>
            <person name="Winkler M.E."/>
        </authorList>
    </citation>
    <scope>NUCLEOTIDE SEQUENCE</scope>
</reference>
<keyword evidence="8" id="KW-0472">Membrane</keyword>
<dbReference type="InterPro" id="IPR039426">
    <property type="entry name" value="TonB-dep_rcpt-like"/>
</dbReference>
<protein>
    <submittedName>
        <fullName evidence="12">Uncharacterized protein</fullName>
    </submittedName>
</protein>
<sequence length="580" mass="63040">QVFDIYDVERVEVLKGPQGVLFGRNSTGGAIRIITAEVSDELEGELNFGYGTEEYQMASGFVNVPVTDNFGIRISAQSRQRDAFKENIFEGGADFDDLDAQSVRVKARWDVSDNSTLKFSYDRSKATDLSSSGAVSLDRGNPRGVALGGITTSERDKIASSLGTDPFYGSPKIESDSFQLRFETTLSDSLDLAAYLHYADFRSAKPGDYDGTSFQDIEVESAFFDASDVGFGIELSSNSDGPLSWVVGANAFEGDAESDFDLRVGPAGGGKVRLSTGYGFYDNTAYGVFGSFDYDLNERWTLTVGGRYTYEDKENSLATSLIAVATVSPVPASDGESWNEFTPKVTLTYNLDNGIIYGTFASGFKSGGYNHPLRVGAVIQPETIDMIEVGYKADLSDSVRLTSAFFAYSYDDLQVTKAASGGGTVTTENATDSDIMGLDVDLTWAATEKLTLRFNAEYLDTEYKDYDTAGRAPNTVLTGDPAAIGYGFVFFNAKGQEMLRAPELAAYLSMQYDSPIDVGGREGSLSLNMNYAWKDDYLFDFEVDPLVDVTQDAHGILNARATLTIDKVSLSVWGKNLTDE</sequence>
<feature type="domain" description="TonB-dependent receptor-like beta-barrel" evidence="10">
    <location>
        <begin position="135"/>
        <end position="577"/>
    </location>
</feature>
<comment type="subcellular location">
    <subcellularLocation>
        <location evidence="1">Cell outer membrane</location>
        <topology evidence="1">Multi-pass membrane protein</topology>
    </subcellularLocation>
</comment>
<keyword evidence="9" id="KW-0998">Cell outer membrane</keyword>
<dbReference type="GO" id="GO:0009279">
    <property type="term" value="C:cell outer membrane"/>
    <property type="evidence" value="ECO:0007669"/>
    <property type="project" value="UniProtKB-SubCell"/>
</dbReference>
<evidence type="ECO:0000313" key="12">
    <source>
        <dbReference type="EMBL" id="SVB43537.1"/>
    </source>
</evidence>
<dbReference type="InterPro" id="IPR036942">
    <property type="entry name" value="Beta-barrel_TonB_sf"/>
</dbReference>
<dbReference type="PROSITE" id="PS52016">
    <property type="entry name" value="TONB_DEPENDENT_REC_3"/>
    <property type="match status" value="1"/>
</dbReference>
<evidence type="ECO:0000256" key="4">
    <source>
        <dbReference type="ARBA" id="ARBA00022692"/>
    </source>
</evidence>
<keyword evidence="5" id="KW-0408">Iron</keyword>
<evidence type="ECO:0000259" key="10">
    <source>
        <dbReference type="Pfam" id="PF00593"/>
    </source>
</evidence>
<feature type="non-terminal residue" evidence="12">
    <location>
        <position position="580"/>
    </location>
</feature>
<keyword evidence="4" id="KW-0812">Transmembrane</keyword>
<feature type="non-terminal residue" evidence="12">
    <location>
        <position position="1"/>
    </location>
</feature>
<gene>
    <name evidence="12" type="ORF">METZ01_LOCUS196391</name>
</gene>
<accession>A0A382E125</accession>
<keyword evidence="6" id="KW-0406">Ion transport</keyword>
<keyword evidence="3" id="KW-0410">Iron transport</keyword>
<organism evidence="12">
    <name type="scientific">marine metagenome</name>
    <dbReference type="NCBI Taxonomy" id="408172"/>
    <lineage>
        <taxon>unclassified sequences</taxon>
        <taxon>metagenomes</taxon>
        <taxon>ecological metagenomes</taxon>
    </lineage>
</organism>
<dbReference type="AlphaFoldDB" id="A0A382E125"/>
<evidence type="ECO:0000256" key="5">
    <source>
        <dbReference type="ARBA" id="ARBA00023004"/>
    </source>
</evidence>
<dbReference type="GO" id="GO:0006826">
    <property type="term" value="P:iron ion transport"/>
    <property type="evidence" value="ECO:0007669"/>
    <property type="project" value="UniProtKB-KW"/>
</dbReference>
<dbReference type="PANTHER" id="PTHR32552">
    <property type="entry name" value="FERRICHROME IRON RECEPTOR-RELATED"/>
    <property type="match status" value="1"/>
</dbReference>
<keyword evidence="7" id="KW-0798">TonB box</keyword>
<evidence type="ECO:0000259" key="11">
    <source>
        <dbReference type="Pfam" id="PF07715"/>
    </source>
</evidence>
<dbReference type="InterPro" id="IPR012910">
    <property type="entry name" value="Plug_dom"/>
</dbReference>